<keyword evidence="5 7" id="KW-0472">Membrane</keyword>
<evidence type="ECO:0000256" key="7">
    <source>
        <dbReference type="PROSITE-ProRule" id="PRU01360"/>
    </source>
</evidence>
<evidence type="ECO:0000256" key="1">
    <source>
        <dbReference type="ARBA" id="ARBA00004571"/>
    </source>
</evidence>
<dbReference type="GO" id="GO:0009279">
    <property type="term" value="C:cell outer membrane"/>
    <property type="evidence" value="ECO:0007669"/>
    <property type="project" value="UniProtKB-SubCell"/>
</dbReference>
<keyword evidence="4 7" id="KW-0812">Transmembrane</keyword>
<dbReference type="RefSeq" id="WP_101310894.1">
    <property type="nucleotide sequence ID" value="NZ_MVDE01000030.1"/>
</dbReference>
<evidence type="ECO:0000256" key="6">
    <source>
        <dbReference type="ARBA" id="ARBA00023237"/>
    </source>
</evidence>
<evidence type="ECO:0000256" key="2">
    <source>
        <dbReference type="ARBA" id="ARBA00022448"/>
    </source>
</evidence>
<keyword evidence="2 7" id="KW-0813">Transport</keyword>
<dbReference type="InterPro" id="IPR039426">
    <property type="entry name" value="TonB-dep_rcpt-like"/>
</dbReference>
<evidence type="ECO:0000256" key="3">
    <source>
        <dbReference type="ARBA" id="ARBA00022452"/>
    </source>
</evidence>
<evidence type="ECO:0000256" key="5">
    <source>
        <dbReference type="ARBA" id="ARBA00023136"/>
    </source>
</evidence>
<feature type="domain" description="TonB-dependent receptor plug" evidence="8">
    <location>
        <begin position="226"/>
        <end position="324"/>
    </location>
</feature>
<reference evidence="9 10" key="1">
    <citation type="journal article" date="2017" name="Front. Microbiol.">
        <title>Labilibaculum manganireducens gen. nov., sp. nov. and Labilibaculum filiforme sp. nov., Novel Bacteroidetes Isolated from Subsurface Sediments of the Baltic Sea.</title>
        <authorList>
            <person name="Vandieken V."/>
            <person name="Marshall I.P."/>
            <person name="Niemann H."/>
            <person name="Engelen B."/>
            <person name="Cypionka H."/>
        </authorList>
    </citation>
    <scope>NUCLEOTIDE SEQUENCE [LARGE SCALE GENOMIC DNA]</scope>
    <source>
        <strain evidence="9 10">59.10-2M</strain>
    </source>
</reference>
<protein>
    <recommendedName>
        <fullName evidence="8">TonB-dependent receptor plug domain-containing protein</fullName>
    </recommendedName>
</protein>
<dbReference type="Gene3D" id="2.60.40.1120">
    <property type="entry name" value="Carboxypeptidase-like, regulatory domain"/>
    <property type="match status" value="1"/>
</dbReference>
<gene>
    <name evidence="9" type="ORF">BZG01_16175</name>
</gene>
<dbReference type="NCBIfam" id="TIGR04056">
    <property type="entry name" value="OMP_RagA_SusC"/>
    <property type="match status" value="1"/>
</dbReference>
<dbReference type="SUPFAM" id="SSF49464">
    <property type="entry name" value="Carboxypeptidase regulatory domain-like"/>
    <property type="match status" value="1"/>
</dbReference>
<accession>A0A2N3HYW6</accession>
<dbReference type="InterPro" id="IPR023997">
    <property type="entry name" value="TonB-dep_OMP_SusC/RagA_CS"/>
</dbReference>
<dbReference type="InterPro" id="IPR008969">
    <property type="entry name" value="CarboxyPept-like_regulatory"/>
</dbReference>
<evidence type="ECO:0000259" key="8">
    <source>
        <dbReference type="Pfam" id="PF07715"/>
    </source>
</evidence>
<evidence type="ECO:0000256" key="4">
    <source>
        <dbReference type="ARBA" id="ARBA00022692"/>
    </source>
</evidence>
<keyword evidence="6 7" id="KW-0998">Cell outer membrane</keyword>
<proteinExistence type="inferred from homology"/>
<dbReference type="Gene3D" id="2.170.130.10">
    <property type="entry name" value="TonB-dependent receptor, plug domain"/>
    <property type="match status" value="1"/>
</dbReference>
<sequence length="1167" mass="130948">MKKNHLCGHYPSNAWKKTVRVMKLTAVLLFLVVFSVSAEGFSQGSNISMRMENASLKEVFQELTSLSEYTFVYSEKMISGIEIDLFHVEGVTFEEALKESLRGTDLEYYLEGKVIVIRKKEPAVIHKEEQEKKTISGQVTDNDGIPLPGVSVVIKGTNIGIATNIDGEYFLELESKEAVLVFSFVGMLSQELACNGQQVLNVVLKPDSEQMAEVVVTGLQTIEKGRATGSFTILKNEDMDNVVSADFREKLIGAASGVYIDKDNNLMIRGQGTLLGNKKPLIVLDGIPLESSELNLNPNDIDQISVLKDAASASIWGVRAANGVVVITTKRGAKNDKLAVSYSGSYSIEDKVDIGDYHRLNASEYAELEFERSLGKGIFRWSDTDGYNQVQKVWIDYEEQGSISLDEARARIAEIGAFDNESQIEDLFYQRKTVQRHNISLTTGTDKVSHYFSINYDKTDQELVGNSADKINFIGNTDLNLAKGIDLQIGLRGTYQKGNNNGNGSAWEMLPYQRILDEEGAYVDQNHSISDGYRELLAANGFLDWSQNNLRKVRMNDKTKETTNVATSLKLDIELIKGLKFTSFGSYETGRTEGRNLYGSEHDYVRDMKNSFTEVSDTKTPEIVAWHLPKKGGILDLSYDLLKSFAIRNTLQYSINTDNFRIKFMAGNELYSLKTKYSSNRLFGYDDGSMAHEAIDLASLQEGKFKGYTGKRSYLSYSPELEETLEKYASYFGTANLSYQDKYDLFASVRLDQTNMLVNSSQFRNNPSWSVGGKWHLSQEEFFQSDWINDLAVKVSYGLSGNIEKSTGPDIVGKVDQSYSLSGLNFLSITNPENKELGWEKTNMLNVGVDYSILGGRMYGTFEFYEKRSRDLLSTVNNDATSGWGSVLKNAASVLNRGLDVSLNARLLNRIFLWDVGANFSYNYNKVTDINYTPSAGSLYFQSPLKGKAISYIAAVPYAGLDAAGEPQIKKKGDDTILPYTDLSKLTIDDHRFMGRSTPPVFGSLTNTFRYKDLSLGIMITYKLGHKVRMPSPDNSFFDDFNPSEWMSEKYRWTKPGDELTKWAPKLDASPGYASFDRGNVVKYSDYLVDKGDIIRLKSISLEYKLNKLMEKLPVKDASIRFNAENLWYWAANRYNLDTDYLDASGYGSPFSLPVRAKYTVSLKLNL</sequence>
<keyword evidence="10" id="KW-1185">Reference proteome</keyword>
<dbReference type="InterPro" id="IPR012910">
    <property type="entry name" value="Plug_dom"/>
</dbReference>
<evidence type="ECO:0000313" key="9">
    <source>
        <dbReference type="EMBL" id="PKQ63258.1"/>
    </source>
</evidence>
<dbReference type="InterPro" id="IPR036942">
    <property type="entry name" value="Beta-barrel_TonB_sf"/>
</dbReference>
<dbReference type="PROSITE" id="PS52016">
    <property type="entry name" value="TONB_DEPENDENT_REC_3"/>
    <property type="match status" value="1"/>
</dbReference>
<dbReference type="EMBL" id="MVDE01000030">
    <property type="protein sequence ID" value="PKQ63258.1"/>
    <property type="molecule type" value="Genomic_DNA"/>
</dbReference>
<comment type="subcellular location">
    <subcellularLocation>
        <location evidence="1 7">Cell outer membrane</location>
        <topology evidence="1 7">Multi-pass membrane protein</topology>
    </subcellularLocation>
</comment>
<organism evidence="9 10">
    <name type="scientific">Labilibaculum manganireducens</name>
    <dbReference type="NCBI Taxonomy" id="1940525"/>
    <lineage>
        <taxon>Bacteria</taxon>
        <taxon>Pseudomonadati</taxon>
        <taxon>Bacteroidota</taxon>
        <taxon>Bacteroidia</taxon>
        <taxon>Marinilabiliales</taxon>
        <taxon>Marinifilaceae</taxon>
        <taxon>Labilibaculum</taxon>
    </lineage>
</organism>
<evidence type="ECO:0000313" key="10">
    <source>
        <dbReference type="Proteomes" id="UP000233618"/>
    </source>
</evidence>
<keyword evidence="3 7" id="KW-1134">Transmembrane beta strand</keyword>
<dbReference type="Pfam" id="PF07715">
    <property type="entry name" value="Plug"/>
    <property type="match status" value="1"/>
</dbReference>
<comment type="similarity">
    <text evidence="7">Belongs to the TonB-dependent receptor family.</text>
</comment>
<dbReference type="SUPFAM" id="SSF56935">
    <property type="entry name" value="Porins"/>
    <property type="match status" value="1"/>
</dbReference>
<name>A0A2N3HYW6_9BACT</name>
<dbReference type="AlphaFoldDB" id="A0A2N3HYW6"/>
<dbReference type="InterPro" id="IPR023996">
    <property type="entry name" value="TonB-dep_OMP_SusC/RagA"/>
</dbReference>
<comment type="caution">
    <text evidence="9">The sequence shown here is derived from an EMBL/GenBank/DDBJ whole genome shotgun (WGS) entry which is preliminary data.</text>
</comment>
<dbReference type="Pfam" id="PF13715">
    <property type="entry name" value="CarbopepD_reg_2"/>
    <property type="match status" value="1"/>
</dbReference>
<dbReference type="Proteomes" id="UP000233618">
    <property type="component" value="Unassembled WGS sequence"/>
</dbReference>
<dbReference type="InterPro" id="IPR037066">
    <property type="entry name" value="Plug_dom_sf"/>
</dbReference>
<dbReference type="NCBIfam" id="TIGR04057">
    <property type="entry name" value="SusC_RagA_signa"/>
    <property type="match status" value="1"/>
</dbReference>
<dbReference type="Gene3D" id="2.40.170.20">
    <property type="entry name" value="TonB-dependent receptor, beta-barrel domain"/>
    <property type="match status" value="1"/>
</dbReference>